<accession>A0AAW0B8W3</accession>
<organism evidence="1 2">
    <name type="scientific">Favolaschia claudopus</name>
    <dbReference type="NCBI Taxonomy" id="2862362"/>
    <lineage>
        <taxon>Eukaryota</taxon>
        <taxon>Fungi</taxon>
        <taxon>Dikarya</taxon>
        <taxon>Basidiomycota</taxon>
        <taxon>Agaricomycotina</taxon>
        <taxon>Agaricomycetes</taxon>
        <taxon>Agaricomycetidae</taxon>
        <taxon>Agaricales</taxon>
        <taxon>Marasmiineae</taxon>
        <taxon>Mycenaceae</taxon>
        <taxon>Favolaschia</taxon>
    </lineage>
</organism>
<dbReference type="AlphaFoldDB" id="A0AAW0B8W3"/>
<dbReference type="EMBL" id="JAWWNJ010000037">
    <property type="protein sequence ID" value="KAK7022502.1"/>
    <property type="molecule type" value="Genomic_DNA"/>
</dbReference>
<protein>
    <recommendedName>
        <fullName evidence="3">C2H2-type domain-containing protein</fullName>
    </recommendedName>
</protein>
<evidence type="ECO:0000313" key="2">
    <source>
        <dbReference type="Proteomes" id="UP001362999"/>
    </source>
</evidence>
<evidence type="ECO:0000313" key="1">
    <source>
        <dbReference type="EMBL" id="KAK7022502.1"/>
    </source>
</evidence>
<reference evidence="1 2" key="1">
    <citation type="journal article" date="2024" name="J Genomics">
        <title>Draft genome sequencing and assembly of Favolaschia claudopus CIRM-BRFM 2984 isolated from oak limbs.</title>
        <authorList>
            <person name="Navarro D."/>
            <person name="Drula E."/>
            <person name="Chaduli D."/>
            <person name="Cazenave R."/>
            <person name="Ahrendt S."/>
            <person name="Wang J."/>
            <person name="Lipzen A."/>
            <person name="Daum C."/>
            <person name="Barry K."/>
            <person name="Grigoriev I.V."/>
            <person name="Favel A."/>
            <person name="Rosso M.N."/>
            <person name="Martin F."/>
        </authorList>
    </citation>
    <scope>NUCLEOTIDE SEQUENCE [LARGE SCALE GENOMIC DNA]</scope>
    <source>
        <strain evidence="1 2">CIRM-BRFM 2984</strain>
    </source>
</reference>
<evidence type="ECO:0008006" key="3">
    <source>
        <dbReference type="Google" id="ProtNLM"/>
    </source>
</evidence>
<comment type="caution">
    <text evidence="1">The sequence shown here is derived from an EMBL/GenBank/DDBJ whole genome shotgun (WGS) entry which is preliminary data.</text>
</comment>
<dbReference type="Proteomes" id="UP001362999">
    <property type="component" value="Unassembled WGS sequence"/>
</dbReference>
<sequence>MNEEALNKYQKQSTELVVYSRTAERAVELSYPIYNGLKIVPTGFCGFLRVRGVFIECWCAFQAPAGDPRSCQIVVSSVTGDVFAFCHFDRAQCGFKINITQVRKTSLLMSSYGTYPTLASNQVPDMEILQVAFTLRGFPSDEIAPHFEGYLGEHVSAYPAGTHQLSGSFLLRFPLKKKAASRRMTSPYAQFQKTLPASNSRYVETENIPPNAVSAPARMIAGPSRIPLDSGSISARVPLTAAGKEAKYLRNLIAGRGVEADVLEDLFERCTNCKLMFTSSALKVHVKGCLGDIEIP</sequence>
<proteinExistence type="predicted"/>
<gene>
    <name evidence="1" type="ORF">R3P38DRAFT_3317687</name>
</gene>
<keyword evidence="2" id="KW-1185">Reference proteome</keyword>
<name>A0AAW0B8W3_9AGAR</name>